<evidence type="ECO:0000256" key="6">
    <source>
        <dbReference type="ARBA" id="ARBA00022840"/>
    </source>
</evidence>
<keyword evidence="6" id="KW-0067">ATP-binding</keyword>
<sequence length="436" mass="48836">MSKFNKQTTKQTTLFQSWGGKKHARTTTKSAAKPEASTTSNQNDVIWLDDEGDEDEALDELLMTIPLWDDSAHNGPETARETVANRSVISNTVQHENKGAACNSTASLFTAVGPNRNQTISDSHQQSQPMPDCSNLPGFDPHAGRLWIYPTNYPIRDYQFNIVQTALFKNTLVALPTGLGKTFIAAVVMYNLYRWYPQGKVVFMAPTKPLVAQQIEACYDIMGIPQDDTAEMTGAMHRGKRSKAWLAQRVFYLTPQVLMNDISSGACPARLVRCLVVDEAHKAIGNHAYCQVVKELVKYKGSMRVLALSATPGTDIKAVQEVLNNLLISHIELRTEQSHDIQAYTHERTIEKVVVPLGEELGAVKEKYLEIVEVVVNRLKRHGVLYQRNVDKLSKFLLLKAREAFRQNPPENMQVVNTCREHACTSSTVSSYTLEW</sequence>
<dbReference type="Gene3D" id="3.40.50.300">
    <property type="entry name" value="P-loop containing nucleotide triphosphate hydrolases"/>
    <property type="match status" value="1"/>
</dbReference>
<dbReference type="PANTHER" id="PTHR14025">
    <property type="entry name" value="FANCONI ANEMIA GROUP M FANCM FAMILY MEMBER"/>
    <property type="match status" value="1"/>
</dbReference>
<dbReference type="GO" id="GO:0045003">
    <property type="term" value="P:double-strand break repair via synthesis-dependent strand annealing"/>
    <property type="evidence" value="ECO:0007669"/>
    <property type="project" value="TreeGrafter"/>
</dbReference>
<keyword evidence="3" id="KW-0547">Nucleotide-binding</keyword>
<organism evidence="10 11">
    <name type="scientific">Ridgeia piscesae</name>
    <name type="common">Tubeworm</name>
    <dbReference type="NCBI Taxonomy" id="27915"/>
    <lineage>
        <taxon>Eukaryota</taxon>
        <taxon>Metazoa</taxon>
        <taxon>Spiralia</taxon>
        <taxon>Lophotrochozoa</taxon>
        <taxon>Annelida</taxon>
        <taxon>Polychaeta</taxon>
        <taxon>Sedentaria</taxon>
        <taxon>Canalipalpata</taxon>
        <taxon>Sabellida</taxon>
        <taxon>Siboglinidae</taxon>
        <taxon>Ridgeia</taxon>
    </lineage>
</organism>
<evidence type="ECO:0000256" key="2">
    <source>
        <dbReference type="ARBA" id="ARBA00009889"/>
    </source>
</evidence>
<comment type="similarity">
    <text evidence="2">Belongs to the DEAD box helicase family. DEAH subfamily. FANCM sub-subfamily.</text>
</comment>
<evidence type="ECO:0000256" key="5">
    <source>
        <dbReference type="ARBA" id="ARBA00022806"/>
    </source>
</evidence>
<dbReference type="EMBL" id="JAODUO010000020">
    <property type="protein sequence ID" value="KAK2192917.1"/>
    <property type="molecule type" value="Genomic_DNA"/>
</dbReference>
<proteinExistence type="inferred from homology"/>
<dbReference type="CDD" id="cd18033">
    <property type="entry name" value="DEXDc_FANCM"/>
    <property type="match status" value="1"/>
</dbReference>
<evidence type="ECO:0000313" key="11">
    <source>
        <dbReference type="Proteomes" id="UP001209878"/>
    </source>
</evidence>
<evidence type="ECO:0000256" key="4">
    <source>
        <dbReference type="ARBA" id="ARBA00022801"/>
    </source>
</evidence>
<feature type="compositionally biased region" description="Polar residues" evidence="8">
    <location>
        <begin position="1"/>
        <end position="16"/>
    </location>
</feature>
<reference evidence="10" key="1">
    <citation type="journal article" date="2023" name="Mol. Biol. Evol.">
        <title>Third-Generation Sequencing Reveals the Adaptive Role of the Epigenome in Three Deep-Sea Polychaetes.</title>
        <authorList>
            <person name="Perez M."/>
            <person name="Aroh O."/>
            <person name="Sun Y."/>
            <person name="Lan Y."/>
            <person name="Juniper S.K."/>
            <person name="Young C.R."/>
            <person name="Angers B."/>
            <person name="Qian P.Y."/>
        </authorList>
    </citation>
    <scope>NUCLEOTIDE SEQUENCE</scope>
    <source>
        <strain evidence="10">R07B-5</strain>
    </source>
</reference>
<dbReference type="GO" id="GO:0016787">
    <property type="term" value="F:hydrolase activity"/>
    <property type="evidence" value="ECO:0007669"/>
    <property type="project" value="UniProtKB-KW"/>
</dbReference>
<dbReference type="SUPFAM" id="SSF52540">
    <property type="entry name" value="P-loop containing nucleoside triphosphate hydrolases"/>
    <property type="match status" value="1"/>
</dbReference>
<dbReference type="GO" id="GO:0000400">
    <property type="term" value="F:four-way junction DNA binding"/>
    <property type="evidence" value="ECO:0007669"/>
    <property type="project" value="TreeGrafter"/>
</dbReference>
<comment type="caution">
    <text evidence="10">The sequence shown here is derived from an EMBL/GenBank/DDBJ whole genome shotgun (WGS) entry which is preliminary data.</text>
</comment>
<evidence type="ECO:0000313" key="10">
    <source>
        <dbReference type="EMBL" id="KAK2192917.1"/>
    </source>
</evidence>
<dbReference type="InterPro" id="IPR044749">
    <property type="entry name" value="FANCM_DEXDc"/>
</dbReference>
<keyword evidence="11" id="KW-1185">Reference proteome</keyword>
<dbReference type="GO" id="GO:0009378">
    <property type="term" value="F:four-way junction helicase activity"/>
    <property type="evidence" value="ECO:0007669"/>
    <property type="project" value="TreeGrafter"/>
</dbReference>
<dbReference type="SMART" id="SM00487">
    <property type="entry name" value="DEXDc"/>
    <property type="match status" value="1"/>
</dbReference>
<feature type="domain" description="Helicase ATP-binding" evidence="9">
    <location>
        <begin position="162"/>
        <end position="330"/>
    </location>
</feature>
<evidence type="ECO:0000256" key="8">
    <source>
        <dbReference type="SAM" id="MobiDB-lite"/>
    </source>
</evidence>
<dbReference type="PANTHER" id="PTHR14025:SF20">
    <property type="entry name" value="FANCONI ANEMIA GROUP M PROTEIN"/>
    <property type="match status" value="1"/>
</dbReference>
<evidence type="ECO:0000256" key="1">
    <source>
        <dbReference type="ARBA" id="ARBA00004123"/>
    </source>
</evidence>
<keyword evidence="4" id="KW-0378">Hydrolase</keyword>
<dbReference type="GO" id="GO:0043138">
    <property type="term" value="F:3'-5' DNA helicase activity"/>
    <property type="evidence" value="ECO:0007669"/>
    <property type="project" value="InterPro"/>
</dbReference>
<dbReference type="FunFam" id="3.40.50.300:FF:000861">
    <property type="entry name" value="Fanconi anemia, complementation group M"/>
    <property type="match status" value="1"/>
</dbReference>
<dbReference type="Pfam" id="PF00270">
    <property type="entry name" value="DEAD"/>
    <property type="match status" value="1"/>
</dbReference>
<feature type="region of interest" description="Disordered" evidence="8">
    <location>
        <begin position="1"/>
        <end position="47"/>
    </location>
</feature>
<accession>A0AAD9PE76</accession>
<evidence type="ECO:0000256" key="7">
    <source>
        <dbReference type="ARBA" id="ARBA00023242"/>
    </source>
</evidence>
<dbReference type="InterPro" id="IPR027417">
    <property type="entry name" value="P-loop_NTPase"/>
</dbReference>
<dbReference type="AlphaFoldDB" id="A0AAD9PE76"/>
<protein>
    <recommendedName>
        <fullName evidence="9">Helicase ATP-binding domain-containing protein</fullName>
    </recommendedName>
</protein>
<dbReference type="Proteomes" id="UP001209878">
    <property type="component" value="Unassembled WGS sequence"/>
</dbReference>
<dbReference type="GO" id="GO:0036297">
    <property type="term" value="P:interstrand cross-link repair"/>
    <property type="evidence" value="ECO:0007669"/>
    <property type="project" value="TreeGrafter"/>
</dbReference>
<evidence type="ECO:0000256" key="3">
    <source>
        <dbReference type="ARBA" id="ARBA00022741"/>
    </source>
</evidence>
<dbReference type="InterPro" id="IPR014001">
    <property type="entry name" value="Helicase_ATP-bd"/>
</dbReference>
<evidence type="ECO:0000259" key="9">
    <source>
        <dbReference type="PROSITE" id="PS51192"/>
    </source>
</evidence>
<dbReference type="GO" id="GO:0005524">
    <property type="term" value="F:ATP binding"/>
    <property type="evidence" value="ECO:0007669"/>
    <property type="project" value="UniProtKB-KW"/>
</dbReference>
<dbReference type="PROSITE" id="PS51192">
    <property type="entry name" value="HELICASE_ATP_BIND_1"/>
    <property type="match status" value="1"/>
</dbReference>
<name>A0AAD9PE76_RIDPI</name>
<keyword evidence="7" id="KW-0539">Nucleus</keyword>
<dbReference type="InterPro" id="IPR011545">
    <property type="entry name" value="DEAD/DEAH_box_helicase_dom"/>
</dbReference>
<keyword evidence="5" id="KW-0347">Helicase</keyword>
<dbReference type="CDD" id="cd12091">
    <property type="entry name" value="FANCM_ID"/>
    <property type="match status" value="1"/>
</dbReference>
<dbReference type="GO" id="GO:0005634">
    <property type="term" value="C:nucleus"/>
    <property type="evidence" value="ECO:0007669"/>
    <property type="project" value="UniProtKB-SubCell"/>
</dbReference>
<dbReference type="InterPro" id="IPR039686">
    <property type="entry name" value="FANCM/Mph1-like_ID"/>
</dbReference>
<gene>
    <name evidence="10" type="ORF">NP493_20g03036</name>
</gene>
<comment type="subcellular location">
    <subcellularLocation>
        <location evidence="1">Nucleus</location>
    </subcellularLocation>
</comment>